<evidence type="ECO:0000313" key="1">
    <source>
        <dbReference type="EMBL" id="MDR9778536.1"/>
    </source>
</evidence>
<dbReference type="RefSeq" id="WP_375166424.1">
    <property type="nucleotide sequence ID" value="NZ_JAVLSF010000921.1"/>
</dbReference>
<comment type="caution">
    <text evidence="1">The sequence shown here is derived from an EMBL/GenBank/DDBJ whole genome shotgun (WGS) entry which is preliminary data.</text>
</comment>
<name>A0AAJ2H0W8_9HYPH</name>
<dbReference type="AlphaFoldDB" id="A0AAJ2H0W8"/>
<feature type="non-terminal residue" evidence="1">
    <location>
        <position position="1"/>
    </location>
</feature>
<accession>A0AAJ2H0W8</accession>
<dbReference type="EMBL" id="JAVLSF010000921">
    <property type="protein sequence ID" value="MDR9778536.1"/>
    <property type="molecule type" value="Genomic_DNA"/>
</dbReference>
<reference evidence="1" key="1">
    <citation type="submission" date="2023-04" db="EMBL/GenBank/DDBJ databases">
        <title>Genomic characterization of faba bean (Vicia faba) microsymbionts in Mexican soils.</title>
        <authorList>
            <person name="Rivera Orduna F.N."/>
            <person name="Guevara-Luna J."/>
            <person name="Yan J."/>
            <person name="Arroyo-Herrera I."/>
            <person name="Li Y."/>
            <person name="Vasquez-Murrieta M.S."/>
            <person name="Wang E.T."/>
        </authorList>
    </citation>
    <scope>NUCLEOTIDE SEQUENCE</scope>
    <source>
        <strain evidence="1">CH26</strain>
    </source>
</reference>
<dbReference type="Gene3D" id="3.30.420.40">
    <property type="match status" value="1"/>
</dbReference>
<dbReference type="Proteomes" id="UP001268610">
    <property type="component" value="Unassembled WGS sequence"/>
</dbReference>
<protein>
    <submittedName>
        <fullName evidence="1">tRNA (Adenosine(37)-N6)-threonylcarbamoyltransferase complex dimerization subunit type 1 TsaB</fullName>
    </submittedName>
</protein>
<organism evidence="1 2">
    <name type="scientific">Rhizobium hidalgonense</name>
    <dbReference type="NCBI Taxonomy" id="1538159"/>
    <lineage>
        <taxon>Bacteria</taxon>
        <taxon>Pseudomonadati</taxon>
        <taxon>Pseudomonadota</taxon>
        <taxon>Alphaproteobacteria</taxon>
        <taxon>Hyphomicrobiales</taxon>
        <taxon>Rhizobiaceae</taxon>
        <taxon>Rhizobium/Agrobacterium group</taxon>
        <taxon>Rhizobium</taxon>
    </lineage>
</organism>
<proteinExistence type="predicted"/>
<evidence type="ECO:0000313" key="2">
    <source>
        <dbReference type="Proteomes" id="UP001268610"/>
    </source>
</evidence>
<sequence>LVGSGSALVKSDSQLIRHTQVQATSMDVAVLGDAALQAGQTVTAHDALPVYLRENAWKKIAEQGS</sequence>
<gene>
    <name evidence="1" type="ORF">RJJ65_39010</name>
</gene>